<dbReference type="PROSITE" id="PS50082">
    <property type="entry name" value="WD_REPEATS_2"/>
    <property type="match status" value="2"/>
</dbReference>
<dbReference type="EMBL" id="ASPP01027725">
    <property type="protein sequence ID" value="ETO05851.1"/>
    <property type="molecule type" value="Genomic_DNA"/>
</dbReference>
<keyword evidence="1 3" id="KW-0853">WD repeat</keyword>
<organism evidence="4 5">
    <name type="scientific">Reticulomyxa filosa</name>
    <dbReference type="NCBI Taxonomy" id="46433"/>
    <lineage>
        <taxon>Eukaryota</taxon>
        <taxon>Sar</taxon>
        <taxon>Rhizaria</taxon>
        <taxon>Retaria</taxon>
        <taxon>Foraminifera</taxon>
        <taxon>Monothalamids</taxon>
        <taxon>Reticulomyxidae</taxon>
        <taxon>Reticulomyxa</taxon>
    </lineage>
</organism>
<dbReference type="Gene3D" id="2.130.10.10">
    <property type="entry name" value="YVTN repeat-like/Quinoprotein amine dehydrogenase"/>
    <property type="match status" value="1"/>
</dbReference>
<proteinExistence type="predicted"/>
<dbReference type="InterPro" id="IPR020472">
    <property type="entry name" value="WD40_PAC1"/>
</dbReference>
<reference evidence="4 5" key="1">
    <citation type="journal article" date="2013" name="Curr. Biol.">
        <title>The Genome of the Foraminiferan Reticulomyxa filosa.</title>
        <authorList>
            <person name="Glockner G."/>
            <person name="Hulsmann N."/>
            <person name="Schleicher M."/>
            <person name="Noegel A.A."/>
            <person name="Eichinger L."/>
            <person name="Gallinger C."/>
            <person name="Pawlowski J."/>
            <person name="Sierra R."/>
            <person name="Euteneuer U."/>
            <person name="Pillet L."/>
            <person name="Moustafa A."/>
            <person name="Platzer M."/>
            <person name="Groth M."/>
            <person name="Szafranski K."/>
            <person name="Schliwa M."/>
        </authorList>
    </citation>
    <scope>NUCLEOTIDE SEQUENCE [LARGE SCALE GENOMIC DNA]</scope>
</reference>
<dbReference type="SUPFAM" id="SSF50978">
    <property type="entry name" value="WD40 repeat-like"/>
    <property type="match status" value="1"/>
</dbReference>
<dbReference type="InterPro" id="IPR001680">
    <property type="entry name" value="WD40_rpt"/>
</dbReference>
<keyword evidence="2" id="KW-0677">Repeat</keyword>
<evidence type="ECO:0000313" key="5">
    <source>
        <dbReference type="Proteomes" id="UP000023152"/>
    </source>
</evidence>
<dbReference type="Pfam" id="PF00400">
    <property type="entry name" value="WD40"/>
    <property type="match status" value="2"/>
</dbReference>
<dbReference type="SMART" id="SM00320">
    <property type="entry name" value="WD40"/>
    <property type="match status" value="2"/>
</dbReference>
<comment type="caution">
    <text evidence="4">The sequence shown here is derived from an EMBL/GenBank/DDBJ whole genome shotgun (WGS) entry which is preliminary data.</text>
</comment>
<dbReference type="InterPro" id="IPR036322">
    <property type="entry name" value="WD40_repeat_dom_sf"/>
</dbReference>
<dbReference type="PRINTS" id="PR00320">
    <property type="entry name" value="GPROTEINBRPT"/>
</dbReference>
<dbReference type="PROSITE" id="PS00678">
    <property type="entry name" value="WD_REPEATS_1"/>
    <property type="match status" value="2"/>
</dbReference>
<accession>X6LWX2</accession>
<feature type="repeat" description="WD" evidence="3">
    <location>
        <begin position="32"/>
        <end position="80"/>
    </location>
</feature>
<dbReference type="PANTHER" id="PTHR22847:SF637">
    <property type="entry name" value="WD REPEAT DOMAIN 5B"/>
    <property type="match status" value="1"/>
</dbReference>
<evidence type="ECO:0000256" key="3">
    <source>
        <dbReference type="PROSITE-ProRule" id="PRU00221"/>
    </source>
</evidence>
<protein>
    <submittedName>
        <fullName evidence="4">WD-40 repeat-containing protein</fullName>
    </submittedName>
</protein>
<gene>
    <name evidence="4" type="ORF">RFI_31549</name>
</gene>
<name>X6LWX2_RETFI</name>
<dbReference type="GO" id="GO:1990234">
    <property type="term" value="C:transferase complex"/>
    <property type="evidence" value="ECO:0007669"/>
    <property type="project" value="UniProtKB-ARBA"/>
</dbReference>
<dbReference type="InterPro" id="IPR015943">
    <property type="entry name" value="WD40/YVTN_repeat-like_dom_sf"/>
</dbReference>
<evidence type="ECO:0000256" key="1">
    <source>
        <dbReference type="ARBA" id="ARBA00022574"/>
    </source>
</evidence>
<dbReference type="PANTHER" id="PTHR22847">
    <property type="entry name" value="WD40 REPEAT PROTEIN"/>
    <property type="match status" value="1"/>
</dbReference>
<keyword evidence="5" id="KW-1185">Reference proteome</keyword>
<dbReference type="Proteomes" id="UP000023152">
    <property type="component" value="Unassembled WGS sequence"/>
</dbReference>
<evidence type="ECO:0000313" key="4">
    <source>
        <dbReference type="EMBL" id="ETO05851.1"/>
    </source>
</evidence>
<feature type="repeat" description="WD" evidence="3">
    <location>
        <begin position="81"/>
        <end position="132"/>
    </location>
</feature>
<dbReference type="InterPro" id="IPR019775">
    <property type="entry name" value="WD40_repeat_CS"/>
</dbReference>
<dbReference type="AlphaFoldDB" id="X6LWX2"/>
<dbReference type="PROSITE" id="PS50294">
    <property type="entry name" value="WD_REPEATS_REGION"/>
    <property type="match status" value="1"/>
</dbReference>
<sequence>MDMKKVFNVLIFHHCKTTTITIMKAIVLLTIFKGHENMVISVKYGSNELGNIGGSNTILSGAGDKSVRLWDIRSCDQIQVFNGHTSWVNAVEYSPFVINNSEIGGSSNVVCSVSYDNTIRFWDIRSNKNELHMIKGDHIEDFGIYCLKFLELNKKGKRNNDRECGINMCYGSHNGNICIWG</sequence>
<evidence type="ECO:0000256" key="2">
    <source>
        <dbReference type="ARBA" id="ARBA00022737"/>
    </source>
</evidence>